<evidence type="ECO:0000313" key="3">
    <source>
        <dbReference type="Proteomes" id="UP001283361"/>
    </source>
</evidence>
<organism evidence="2 3">
    <name type="scientific">Elysia crispata</name>
    <name type="common">lettuce slug</name>
    <dbReference type="NCBI Taxonomy" id="231223"/>
    <lineage>
        <taxon>Eukaryota</taxon>
        <taxon>Metazoa</taxon>
        <taxon>Spiralia</taxon>
        <taxon>Lophotrochozoa</taxon>
        <taxon>Mollusca</taxon>
        <taxon>Gastropoda</taxon>
        <taxon>Heterobranchia</taxon>
        <taxon>Euthyneura</taxon>
        <taxon>Panpulmonata</taxon>
        <taxon>Sacoglossa</taxon>
        <taxon>Placobranchoidea</taxon>
        <taxon>Plakobranchidae</taxon>
        <taxon>Elysia</taxon>
    </lineage>
</organism>
<dbReference type="Proteomes" id="UP001283361">
    <property type="component" value="Unassembled WGS sequence"/>
</dbReference>
<keyword evidence="1" id="KW-1133">Transmembrane helix</keyword>
<keyword evidence="1" id="KW-0472">Membrane</keyword>
<keyword evidence="1" id="KW-0812">Transmembrane</keyword>
<gene>
    <name evidence="2" type="ORF">RRG08_025579</name>
</gene>
<proteinExistence type="predicted"/>
<feature type="transmembrane region" description="Helical" evidence="1">
    <location>
        <begin position="142"/>
        <end position="162"/>
    </location>
</feature>
<evidence type="ECO:0000313" key="2">
    <source>
        <dbReference type="EMBL" id="KAK3742632.1"/>
    </source>
</evidence>
<protein>
    <submittedName>
        <fullName evidence="2">Uncharacterized protein</fullName>
    </submittedName>
</protein>
<evidence type="ECO:0000256" key="1">
    <source>
        <dbReference type="SAM" id="Phobius"/>
    </source>
</evidence>
<comment type="caution">
    <text evidence="2">The sequence shown here is derived from an EMBL/GenBank/DDBJ whole genome shotgun (WGS) entry which is preliminary data.</text>
</comment>
<dbReference type="AlphaFoldDB" id="A0AAE0YE23"/>
<dbReference type="EMBL" id="JAWDGP010006345">
    <property type="protein sequence ID" value="KAK3742632.1"/>
    <property type="molecule type" value="Genomic_DNA"/>
</dbReference>
<sequence length="170" mass="19824">MKRYLENWGSESSYMIFETPRFAFKEQTKTGYIKLCHRVKLKNVREESERDPQENEELDCFSGRKALLKQTRRKIENSSLALCKWSAEPKGGNRPSLPQILTGLYYCDHLAQFAPLRGPRGVPRLAVIRLVTSARSRDMNNIIIFIAVINDQHSLLWLLLYWPHKLTPSF</sequence>
<keyword evidence="3" id="KW-1185">Reference proteome</keyword>
<accession>A0AAE0YE23</accession>
<name>A0AAE0YE23_9GAST</name>
<reference evidence="2" key="1">
    <citation type="journal article" date="2023" name="G3 (Bethesda)">
        <title>A reference genome for the long-term kleptoplast-retaining sea slug Elysia crispata morphotype clarki.</title>
        <authorList>
            <person name="Eastman K.E."/>
            <person name="Pendleton A.L."/>
            <person name="Shaikh M.A."/>
            <person name="Suttiyut T."/>
            <person name="Ogas R."/>
            <person name="Tomko P."/>
            <person name="Gavelis G."/>
            <person name="Widhalm J.R."/>
            <person name="Wisecaver J.H."/>
        </authorList>
    </citation>
    <scope>NUCLEOTIDE SEQUENCE</scope>
    <source>
        <strain evidence="2">ECLA1</strain>
    </source>
</reference>